<comment type="caution">
    <text evidence="4">The sequence shown here is derived from an EMBL/GenBank/DDBJ whole genome shotgun (WGS) entry which is preliminary data.</text>
</comment>
<evidence type="ECO:0000313" key="5">
    <source>
        <dbReference type="Proteomes" id="UP000308488"/>
    </source>
</evidence>
<feature type="domain" description="Solute-binding protein family 3/N-terminal" evidence="3">
    <location>
        <begin position="27"/>
        <end position="260"/>
    </location>
</feature>
<dbReference type="RefSeq" id="WP_137434198.1">
    <property type="nucleotide sequence ID" value="NZ_JANRHC010000004.1"/>
</dbReference>
<evidence type="ECO:0000256" key="2">
    <source>
        <dbReference type="ARBA" id="ARBA00022729"/>
    </source>
</evidence>
<protein>
    <submittedName>
        <fullName evidence="4">Transporter substrate-binding domain-containing protein</fullName>
    </submittedName>
</protein>
<dbReference type="OrthoDB" id="245568at2"/>
<dbReference type="AlphaFoldDB" id="A0A4U6R367"/>
<dbReference type="PANTHER" id="PTHR35936">
    <property type="entry name" value="MEMBRANE-BOUND LYTIC MUREIN TRANSGLYCOSYLASE F"/>
    <property type="match status" value="1"/>
</dbReference>
<dbReference type="Proteomes" id="UP000308488">
    <property type="component" value="Unassembled WGS sequence"/>
</dbReference>
<dbReference type="SUPFAM" id="SSF53850">
    <property type="entry name" value="Periplasmic binding protein-like II"/>
    <property type="match status" value="1"/>
</dbReference>
<organism evidence="4 5">
    <name type="scientific">Marinobacter panjinensis</name>
    <dbReference type="NCBI Taxonomy" id="2576384"/>
    <lineage>
        <taxon>Bacteria</taxon>
        <taxon>Pseudomonadati</taxon>
        <taxon>Pseudomonadota</taxon>
        <taxon>Gammaproteobacteria</taxon>
        <taxon>Pseudomonadales</taxon>
        <taxon>Marinobacteraceae</taxon>
        <taxon>Marinobacter</taxon>
    </lineage>
</organism>
<accession>A0A4U6R367</accession>
<dbReference type="SMART" id="SM00062">
    <property type="entry name" value="PBPb"/>
    <property type="match status" value="1"/>
</dbReference>
<evidence type="ECO:0000256" key="1">
    <source>
        <dbReference type="ARBA" id="ARBA00010333"/>
    </source>
</evidence>
<reference evidence="4 5" key="1">
    <citation type="submission" date="2019-05" db="EMBL/GenBank/DDBJ databases">
        <title>Marinobacter panjinensis sp. nov., a moderately halophilic bacterium isolated from sea tidal flat environment.</title>
        <authorList>
            <person name="Yang W."/>
            <person name="An M."/>
            <person name="He W."/>
            <person name="Luo X."/>
            <person name="Zhu L."/>
            <person name="Chen G."/>
            <person name="Zhang Y."/>
            <person name="Wang Y."/>
        </authorList>
    </citation>
    <scope>NUCLEOTIDE SEQUENCE [LARGE SCALE GENOMIC DNA]</scope>
    <source>
        <strain evidence="4 5">PJ-16</strain>
    </source>
</reference>
<dbReference type="InterPro" id="IPR001638">
    <property type="entry name" value="Solute-binding_3/MltF_N"/>
</dbReference>
<dbReference type="EMBL" id="SZYH01000001">
    <property type="protein sequence ID" value="TKV66776.1"/>
    <property type="molecule type" value="Genomic_DNA"/>
</dbReference>
<proteinExistence type="inferred from homology"/>
<dbReference type="Gene3D" id="3.40.190.10">
    <property type="entry name" value="Periplasmic binding protein-like II"/>
    <property type="match status" value="2"/>
</dbReference>
<name>A0A4U6R367_9GAMM</name>
<sequence length="270" mass="30027">MKAHRWCLLLFGWVSLAFSPSILLAETIRFATIEYCPFTCNPSKAGGKEGFMTDVVREAFDGAGYTLEIHALPYARAVKSVRAGNFDGIIVAGKDYAPDLVYPDQPTVVQRVAFLVNKDESWRYTGVDSLTNVKVGIVKGFHYVDPGLIAYLAEEQDNDSRVHVVHGENTTARGLRMLQSNRITTFLEGEYSALYELNRMGISDTMVIAGHTTEAFEDYTGFSPQNPNAARYARILSDTLTEMKQSGELAEILKRYGIAAELVVSKIKRH</sequence>
<evidence type="ECO:0000259" key="3">
    <source>
        <dbReference type="SMART" id="SM00062"/>
    </source>
</evidence>
<evidence type="ECO:0000313" key="4">
    <source>
        <dbReference type="EMBL" id="TKV66776.1"/>
    </source>
</evidence>
<dbReference type="PANTHER" id="PTHR35936:SF25">
    <property type="entry name" value="ABC TRANSPORTER SUBSTRATE-BINDING PROTEIN"/>
    <property type="match status" value="1"/>
</dbReference>
<keyword evidence="2" id="KW-0732">Signal</keyword>
<comment type="similarity">
    <text evidence="1">Belongs to the bacterial solute-binding protein 3 family.</text>
</comment>
<gene>
    <name evidence="4" type="ORF">FDP08_01060</name>
</gene>
<keyword evidence="5" id="KW-1185">Reference proteome</keyword>
<dbReference type="Pfam" id="PF00497">
    <property type="entry name" value="SBP_bac_3"/>
    <property type="match status" value="1"/>
</dbReference>